<reference evidence="6 7" key="1">
    <citation type="journal article" date="2011" name="Stand. Genomic Sci.">
        <title>Complete genome sequence of the gliding, heparinolytic Pedobacter saltans type strain (113).</title>
        <authorList>
            <person name="Liolios K."/>
            <person name="Sikorski J."/>
            <person name="Lu M."/>
            <person name="Nolan M."/>
            <person name="Lapidus A."/>
            <person name="Lucas S."/>
            <person name="Hammon N."/>
            <person name="Deshpande S."/>
            <person name="Cheng J.F."/>
            <person name="Tapia R."/>
            <person name="Han C."/>
            <person name="Goodwin L."/>
            <person name="Pitluck S."/>
            <person name="Huntemann M."/>
            <person name="Ivanova N."/>
            <person name="Pagani I."/>
            <person name="Mavromatis K."/>
            <person name="Ovchinikova G."/>
            <person name="Pati A."/>
            <person name="Chen A."/>
            <person name="Palaniappan K."/>
            <person name="Land M."/>
            <person name="Hauser L."/>
            <person name="Brambilla E.M."/>
            <person name="Kotsyurbenko O."/>
            <person name="Rohde M."/>
            <person name="Tindall B.J."/>
            <person name="Abt B."/>
            <person name="Goker M."/>
            <person name="Detter J.C."/>
            <person name="Woyke T."/>
            <person name="Bristow J."/>
            <person name="Eisen J.A."/>
            <person name="Markowitz V."/>
            <person name="Hugenholtz P."/>
            <person name="Klenk H.P."/>
            <person name="Kyrpides N.C."/>
        </authorList>
    </citation>
    <scope>NUCLEOTIDE SEQUENCE [LARGE SCALE GENOMIC DNA]</scope>
    <source>
        <strain evidence="7">ATCC 51119 / DSM 12145 / JCM 21818 / LMG 10337 / NBRC 100064 / NCIMB 13643</strain>
    </source>
</reference>
<dbReference type="InterPro" id="IPR012334">
    <property type="entry name" value="Pectin_lyas_fold"/>
</dbReference>
<organism evidence="6 7">
    <name type="scientific">Pseudopedobacter saltans (strain ATCC 51119 / DSM 12145 / JCM 21818 / CCUG 39354 / LMG 10337 / NBRC 100064 / NCIMB 13643)</name>
    <name type="common">Pedobacter saltans</name>
    <dbReference type="NCBI Taxonomy" id="762903"/>
    <lineage>
        <taxon>Bacteria</taxon>
        <taxon>Pseudomonadati</taxon>
        <taxon>Bacteroidota</taxon>
        <taxon>Sphingobacteriia</taxon>
        <taxon>Sphingobacteriales</taxon>
        <taxon>Sphingobacteriaceae</taxon>
        <taxon>Pseudopedobacter</taxon>
    </lineage>
</organism>
<dbReference type="RefSeq" id="WP_013634724.1">
    <property type="nucleotide sequence ID" value="NC_015177.1"/>
</dbReference>
<protein>
    <submittedName>
        <fullName evidence="6">Glycoside hydrolase family 28</fullName>
    </submittedName>
</protein>
<dbReference type="Gene3D" id="2.160.20.10">
    <property type="entry name" value="Single-stranded right-handed beta-helix, Pectin lyase-like"/>
    <property type="match status" value="1"/>
</dbReference>
<evidence type="ECO:0000256" key="3">
    <source>
        <dbReference type="ARBA" id="ARBA00023295"/>
    </source>
</evidence>
<sequence length="476" mass="52759">MKKTLIFKLFLCLSLVINYAFAQSNEIKFDWIDKVGAKKAPEGKGMFNVAKYGAKGDGKTLNTNTIQKAIDDCAKKGGGIVVFNPGEYLTGSVFVKKGVNLRIDKGVTILGSQDIKDYKVIDTRVAGIEMEWPAALINVLDQEDAMISGKGLINAQGKVFWDYYWNLRKEYEPKGLRWIIDYDARRPRTILVSNSKNVTIKDLNIQQAGFWTVQVVYSSYVTVDGLTINNNVGGHGPSTDGVDIDSSSWILVQNTDIDCNDDNFCIKAGRDADGLRVNRPCEYVVIRDCVARKGGGLLTLGSETSGGIRNIYASNIKGMATSNCLNIKSAVTRGGFVENVLLENVTMDSVGTVLQVNMNWNPAYSYSELPKGYDYNSIPKHWKALLQKVEPKEKGIPIFKNIYMNNIHIKGAKRAINVVGLPQSKVENVNLKNVSIEADAAGQIRYSTNWKLQNFNLKTRNNSKVKIEDSEGIELP</sequence>
<evidence type="ECO:0000256" key="1">
    <source>
        <dbReference type="ARBA" id="ARBA00008834"/>
    </source>
</evidence>
<dbReference type="InterPro" id="IPR051801">
    <property type="entry name" value="GH28_Enzymes"/>
</dbReference>
<dbReference type="PANTHER" id="PTHR31339:SF9">
    <property type="entry name" value="PLASMIN AND FIBRONECTIN-BINDING PROTEIN A"/>
    <property type="match status" value="1"/>
</dbReference>
<dbReference type="GO" id="GO:0005975">
    <property type="term" value="P:carbohydrate metabolic process"/>
    <property type="evidence" value="ECO:0007669"/>
    <property type="project" value="InterPro"/>
</dbReference>
<dbReference type="InterPro" id="IPR000743">
    <property type="entry name" value="Glyco_hydro_28"/>
</dbReference>
<dbReference type="GO" id="GO:0004650">
    <property type="term" value="F:polygalacturonase activity"/>
    <property type="evidence" value="ECO:0007669"/>
    <property type="project" value="InterPro"/>
</dbReference>
<accession>F0S5R9</accession>
<keyword evidence="5" id="KW-0732">Signal</keyword>
<evidence type="ECO:0000256" key="2">
    <source>
        <dbReference type="ARBA" id="ARBA00022801"/>
    </source>
</evidence>
<reference evidence="7" key="2">
    <citation type="submission" date="2011-02" db="EMBL/GenBank/DDBJ databases">
        <title>The complete genome of Pedobacter saltans DSM 12145.</title>
        <authorList>
            <consortium name="US DOE Joint Genome Institute (JGI-PGF)"/>
            <person name="Lucas S."/>
            <person name="Copeland A."/>
            <person name="Lapidus A."/>
            <person name="Bruce D."/>
            <person name="Goodwin L."/>
            <person name="Pitluck S."/>
            <person name="Kyrpides N."/>
            <person name="Mavromatis K."/>
            <person name="Pagani I."/>
            <person name="Ivanova N."/>
            <person name="Ovchinnikova G."/>
            <person name="Lu M."/>
            <person name="Detter J.C."/>
            <person name="Han C."/>
            <person name="Land M."/>
            <person name="Hauser L."/>
            <person name="Markowitz V."/>
            <person name="Cheng J.-F."/>
            <person name="Hugenholtz P."/>
            <person name="Woyke T."/>
            <person name="Wu D."/>
            <person name="Tindall B."/>
            <person name="Pomrenke H.G."/>
            <person name="Brambilla E."/>
            <person name="Klenk H.-P."/>
            <person name="Eisen J.A."/>
        </authorList>
    </citation>
    <scope>NUCLEOTIDE SEQUENCE [LARGE SCALE GENOMIC DNA]</scope>
    <source>
        <strain evidence="7">ATCC 51119 / DSM 12145 / JCM 21818 / LMG 10337 / NBRC 100064 / NCIMB 13643</strain>
    </source>
</reference>
<dbReference type="SUPFAM" id="SSF51126">
    <property type="entry name" value="Pectin lyase-like"/>
    <property type="match status" value="1"/>
</dbReference>
<gene>
    <name evidence="6" type="ordered locus">Pedsa_3714</name>
</gene>
<dbReference type="eggNOG" id="COG5434">
    <property type="taxonomic scope" value="Bacteria"/>
</dbReference>
<evidence type="ECO:0000256" key="5">
    <source>
        <dbReference type="SAM" id="SignalP"/>
    </source>
</evidence>
<dbReference type="OrthoDB" id="9795222at2"/>
<dbReference type="EMBL" id="CP002545">
    <property type="protein sequence ID" value="ADY54243.1"/>
    <property type="molecule type" value="Genomic_DNA"/>
</dbReference>
<dbReference type="HOGENOM" id="CLU_016031_8_3_10"/>
<dbReference type="Pfam" id="PF00295">
    <property type="entry name" value="Glyco_hydro_28"/>
    <property type="match status" value="1"/>
</dbReference>
<keyword evidence="7" id="KW-1185">Reference proteome</keyword>
<keyword evidence="2 4" id="KW-0378">Hydrolase</keyword>
<feature type="chain" id="PRO_5003260116" evidence="5">
    <location>
        <begin position="23"/>
        <end position="476"/>
    </location>
</feature>
<keyword evidence="3 4" id="KW-0326">Glycosidase</keyword>
<dbReference type="Proteomes" id="UP000000310">
    <property type="component" value="Chromosome"/>
</dbReference>
<comment type="similarity">
    <text evidence="1 4">Belongs to the glycosyl hydrolase 28 family.</text>
</comment>
<dbReference type="KEGG" id="psn:Pedsa_3714"/>
<proteinExistence type="inferred from homology"/>
<evidence type="ECO:0000313" key="7">
    <source>
        <dbReference type="Proteomes" id="UP000000310"/>
    </source>
</evidence>
<evidence type="ECO:0000313" key="6">
    <source>
        <dbReference type="EMBL" id="ADY54243.1"/>
    </source>
</evidence>
<feature type="signal peptide" evidence="5">
    <location>
        <begin position="1"/>
        <end position="22"/>
    </location>
</feature>
<name>F0S5R9_PSESL</name>
<dbReference type="PANTHER" id="PTHR31339">
    <property type="entry name" value="PECTIN LYASE-RELATED"/>
    <property type="match status" value="1"/>
</dbReference>
<dbReference type="InterPro" id="IPR011050">
    <property type="entry name" value="Pectin_lyase_fold/virulence"/>
</dbReference>
<dbReference type="STRING" id="762903.Pedsa_3714"/>
<dbReference type="AlphaFoldDB" id="F0S5R9"/>
<evidence type="ECO:0000256" key="4">
    <source>
        <dbReference type="RuleBase" id="RU361169"/>
    </source>
</evidence>